<accession>A0A194PR63</accession>
<evidence type="ECO:0000313" key="2">
    <source>
        <dbReference type="EMBL" id="KPI95448.1"/>
    </source>
</evidence>
<dbReference type="Proteomes" id="UP000053268">
    <property type="component" value="Unassembled WGS sequence"/>
</dbReference>
<dbReference type="EMBL" id="KQ459596">
    <property type="protein sequence ID" value="KPI95448.1"/>
    <property type="molecule type" value="Genomic_DNA"/>
</dbReference>
<keyword evidence="3" id="KW-1185">Reference proteome</keyword>
<proteinExistence type="predicted"/>
<reference evidence="2 3" key="1">
    <citation type="journal article" date="2015" name="Nat. Commun.">
        <title>Outbred genome sequencing and CRISPR/Cas9 gene editing in butterflies.</title>
        <authorList>
            <person name="Li X."/>
            <person name="Fan D."/>
            <person name="Zhang W."/>
            <person name="Liu G."/>
            <person name="Zhang L."/>
            <person name="Zhao L."/>
            <person name="Fang X."/>
            <person name="Chen L."/>
            <person name="Dong Y."/>
            <person name="Chen Y."/>
            <person name="Ding Y."/>
            <person name="Zhao R."/>
            <person name="Feng M."/>
            <person name="Zhu Y."/>
            <person name="Feng Y."/>
            <person name="Jiang X."/>
            <person name="Zhu D."/>
            <person name="Xiang H."/>
            <person name="Feng X."/>
            <person name="Li S."/>
            <person name="Wang J."/>
            <person name="Zhang G."/>
            <person name="Kronforst M.R."/>
            <person name="Wang W."/>
        </authorList>
    </citation>
    <scope>NUCLEOTIDE SEQUENCE [LARGE SCALE GENOMIC DNA]</scope>
    <source>
        <strain evidence="2">Ya'a_city_454_Px</strain>
        <tissue evidence="2">Whole body</tissue>
    </source>
</reference>
<feature type="region of interest" description="Disordered" evidence="1">
    <location>
        <begin position="40"/>
        <end position="124"/>
    </location>
</feature>
<sequence>MNRLLKSCLEVTLPSYVFKLTQIYRTITAHVNKVLDCKVKQRRARSETRAAPRGGEHPPSRDQRPSAGAPTLSAARPARVRGECTPSSERPSPAPRPTTALATPPNACAHAQCHSPRRCPHHHASNRLGAADLRHRSGLNDPPVADRYGGDAAHLSHKISPTSLLTSSLPYDCAKVAFF</sequence>
<feature type="compositionally biased region" description="Low complexity" evidence="1">
    <location>
        <begin position="85"/>
        <end position="105"/>
    </location>
</feature>
<gene>
    <name evidence="2" type="ORF">RR46_08907</name>
</gene>
<organism evidence="2 3">
    <name type="scientific">Papilio xuthus</name>
    <name type="common">Asian swallowtail butterfly</name>
    <dbReference type="NCBI Taxonomy" id="66420"/>
    <lineage>
        <taxon>Eukaryota</taxon>
        <taxon>Metazoa</taxon>
        <taxon>Ecdysozoa</taxon>
        <taxon>Arthropoda</taxon>
        <taxon>Hexapoda</taxon>
        <taxon>Insecta</taxon>
        <taxon>Pterygota</taxon>
        <taxon>Neoptera</taxon>
        <taxon>Endopterygota</taxon>
        <taxon>Lepidoptera</taxon>
        <taxon>Glossata</taxon>
        <taxon>Ditrysia</taxon>
        <taxon>Papilionoidea</taxon>
        <taxon>Papilionidae</taxon>
        <taxon>Papilioninae</taxon>
        <taxon>Papilio</taxon>
    </lineage>
</organism>
<dbReference type="AlphaFoldDB" id="A0A194PR63"/>
<evidence type="ECO:0000256" key="1">
    <source>
        <dbReference type="SAM" id="MobiDB-lite"/>
    </source>
</evidence>
<evidence type="ECO:0000313" key="3">
    <source>
        <dbReference type="Proteomes" id="UP000053268"/>
    </source>
</evidence>
<feature type="compositionally biased region" description="Basic and acidic residues" evidence="1">
    <location>
        <begin position="40"/>
        <end position="64"/>
    </location>
</feature>
<protein>
    <submittedName>
        <fullName evidence="2">Uncharacterized protein</fullName>
    </submittedName>
</protein>
<feature type="compositionally biased region" description="Basic residues" evidence="1">
    <location>
        <begin position="115"/>
        <end position="124"/>
    </location>
</feature>
<name>A0A194PR63_PAPXU</name>